<feature type="domain" description="FHOD1 N-terminal GTPase-binding" evidence="1">
    <location>
        <begin position="5"/>
        <end position="58"/>
    </location>
</feature>
<dbReference type="PANTHER" id="PTHR45920">
    <property type="entry name" value="FORMIN HOMOLOGY 2 DOMAIN CONTAINING, ISOFORM I"/>
    <property type="match status" value="1"/>
</dbReference>
<dbReference type="GeneTree" id="ENSGT00940000160212"/>
<dbReference type="InterPro" id="IPR011989">
    <property type="entry name" value="ARM-like"/>
</dbReference>
<organism evidence="2 3">
    <name type="scientific">Xiphophorus couchianus</name>
    <name type="common">Monterrey platyfish</name>
    <dbReference type="NCBI Taxonomy" id="32473"/>
    <lineage>
        <taxon>Eukaryota</taxon>
        <taxon>Metazoa</taxon>
        <taxon>Chordata</taxon>
        <taxon>Craniata</taxon>
        <taxon>Vertebrata</taxon>
        <taxon>Euteleostomi</taxon>
        <taxon>Actinopterygii</taxon>
        <taxon>Neopterygii</taxon>
        <taxon>Teleostei</taxon>
        <taxon>Neoteleostei</taxon>
        <taxon>Acanthomorphata</taxon>
        <taxon>Ovalentaria</taxon>
        <taxon>Atherinomorphae</taxon>
        <taxon>Cyprinodontiformes</taxon>
        <taxon>Poeciliidae</taxon>
        <taxon>Poeciliinae</taxon>
        <taxon>Xiphophorus</taxon>
    </lineage>
</organism>
<keyword evidence="3" id="KW-1185">Reference proteome</keyword>
<evidence type="ECO:0000313" key="2">
    <source>
        <dbReference type="Ensembl" id="ENSXCOP00000012920.1"/>
    </source>
</evidence>
<dbReference type="Ensembl" id="ENSXCOT00000013080.1">
    <property type="protein sequence ID" value="ENSXCOP00000012920.1"/>
    <property type="gene ID" value="ENSXCOG00000009779.1"/>
</dbReference>
<dbReference type="AlphaFoldDB" id="A0A3B5LQ65"/>
<evidence type="ECO:0000259" key="1">
    <source>
        <dbReference type="Pfam" id="PF18382"/>
    </source>
</evidence>
<dbReference type="GO" id="GO:0051015">
    <property type="term" value="F:actin filament binding"/>
    <property type="evidence" value="ECO:0007669"/>
    <property type="project" value="TreeGrafter"/>
</dbReference>
<reference evidence="2" key="1">
    <citation type="submission" date="2025-08" db="UniProtKB">
        <authorList>
            <consortium name="Ensembl"/>
        </authorList>
    </citation>
    <scope>IDENTIFICATION</scope>
</reference>
<name>A0A3B5LQ65_9TELE</name>
<accession>A0A3B5LQ65</accession>
<dbReference type="GO" id="GO:0005856">
    <property type="term" value="C:cytoskeleton"/>
    <property type="evidence" value="ECO:0007669"/>
    <property type="project" value="TreeGrafter"/>
</dbReference>
<dbReference type="InterPro" id="IPR041387">
    <property type="entry name" value="FHOD1_GBD_N"/>
</dbReference>
<dbReference type="GO" id="GO:0005737">
    <property type="term" value="C:cytoplasm"/>
    <property type="evidence" value="ECO:0007669"/>
    <property type="project" value="TreeGrafter"/>
</dbReference>
<dbReference type="Proteomes" id="UP000261380">
    <property type="component" value="Unplaced"/>
</dbReference>
<dbReference type="Gene3D" id="1.25.10.10">
    <property type="entry name" value="Leucine-rich Repeat Variant"/>
    <property type="match status" value="1"/>
</dbReference>
<sequence>MDSVTCRVQYLEDSDPFICTNFPEPRRPPTVSLEEDQPLSEQISGIHKLLGAPLKVGHTPNRAGTGLSVSLVPKSVR</sequence>
<reference evidence="2" key="2">
    <citation type="submission" date="2025-09" db="UniProtKB">
        <authorList>
            <consortium name="Ensembl"/>
        </authorList>
    </citation>
    <scope>IDENTIFICATION</scope>
</reference>
<dbReference type="Pfam" id="PF18382">
    <property type="entry name" value="Formin_GBD_N"/>
    <property type="match status" value="1"/>
</dbReference>
<proteinExistence type="predicted"/>
<dbReference type="PANTHER" id="PTHR45920:SF2">
    <property type="entry name" value="FH1_FH2 DOMAIN-CONTAINING PROTEIN 1"/>
    <property type="match status" value="1"/>
</dbReference>
<protein>
    <recommendedName>
        <fullName evidence="1">FHOD1 N-terminal GTPase-binding domain-containing protein</fullName>
    </recommendedName>
</protein>
<evidence type="ECO:0000313" key="3">
    <source>
        <dbReference type="Proteomes" id="UP000261380"/>
    </source>
</evidence>
<dbReference type="GO" id="GO:0030866">
    <property type="term" value="P:cortical actin cytoskeleton organization"/>
    <property type="evidence" value="ECO:0007669"/>
    <property type="project" value="TreeGrafter"/>
</dbReference>